<dbReference type="PANTHER" id="PTHR30582:SF2">
    <property type="entry name" value="L,D-TRANSPEPTIDASE YCIB-RELATED"/>
    <property type="match status" value="1"/>
</dbReference>
<keyword evidence="7" id="KW-0732">Signal</keyword>
<evidence type="ECO:0000256" key="1">
    <source>
        <dbReference type="ARBA" id="ARBA00004752"/>
    </source>
</evidence>
<dbReference type="InterPro" id="IPR038063">
    <property type="entry name" value="Transpep_catalytic_dom"/>
</dbReference>
<evidence type="ECO:0000313" key="10">
    <source>
        <dbReference type="Proteomes" id="UP001500979"/>
    </source>
</evidence>
<dbReference type="PROSITE" id="PS51257">
    <property type="entry name" value="PROKAR_LIPOPROTEIN"/>
    <property type="match status" value="1"/>
</dbReference>
<dbReference type="InterPro" id="IPR050979">
    <property type="entry name" value="LD-transpeptidase"/>
</dbReference>
<comment type="caution">
    <text evidence="9">The sequence shown here is derived from an EMBL/GenBank/DDBJ whole genome shotgun (WGS) entry which is preliminary data.</text>
</comment>
<accession>A0ABN3VMH3</accession>
<dbReference type="RefSeq" id="WP_344686118.1">
    <property type="nucleotide sequence ID" value="NZ_BAAAUX010000040.1"/>
</dbReference>
<organism evidence="9 10">
    <name type="scientific">Saccharopolyspora taberi</name>
    <dbReference type="NCBI Taxonomy" id="60895"/>
    <lineage>
        <taxon>Bacteria</taxon>
        <taxon>Bacillati</taxon>
        <taxon>Actinomycetota</taxon>
        <taxon>Actinomycetes</taxon>
        <taxon>Pseudonocardiales</taxon>
        <taxon>Pseudonocardiaceae</taxon>
        <taxon>Saccharopolyspora</taxon>
    </lineage>
</organism>
<gene>
    <name evidence="9" type="ORF">GCM10010470_64070</name>
</gene>
<dbReference type="EMBL" id="BAAAUX010000040">
    <property type="protein sequence ID" value="GAA2819962.1"/>
    <property type="molecule type" value="Genomic_DNA"/>
</dbReference>
<feature type="domain" description="L,D-TPase catalytic" evidence="8">
    <location>
        <begin position="157"/>
        <end position="275"/>
    </location>
</feature>
<protein>
    <recommendedName>
        <fullName evidence="8">L,D-TPase catalytic domain-containing protein</fullName>
    </recommendedName>
</protein>
<dbReference type="Proteomes" id="UP001500979">
    <property type="component" value="Unassembled WGS sequence"/>
</dbReference>
<evidence type="ECO:0000259" key="8">
    <source>
        <dbReference type="PROSITE" id="PS52029"/>
    </source>
</evidence>
<feature type="chain" id="PRO_5046458573" description="L,D-TPase catalytic domain-containing protein" evidence="7">
    <location>
        <begin position="29"/>
        <end position="275"/>
    </location>
</feature>
<keyword evidence="2" id="KW-0808">Transferase</keyword>
<evidence type="ECO:0000313" key="9">
    <source>
        <dbReference type="EMBL" id="GAA2819962.1"/>
    </source>
</evidence>
<feature type="active site" description="Nucleophile" evidence="6">
    <location>
        <position position="252"/>
    </location>
</feature>
<keyword evidence="5 6" id="KW-0961">Cell wall biogenesis/degradation</keyword>
<keyword evidence="4 6" id="KW-0573">Peptidoglycan synthesis</keyword>
<comment type="pathway">
    <text evidence="1 6">Cell wall biogenesis; peptidoglycan biosynthesis.</text>
</comment>
<sequence length="275" mass="28613">MRSRGVRSCSVGLRRRAAIAALGGLALAACGVQPQPADLPAGQAAVRPAAPPDRVDPALPEATTFGSLPAAPVDAEPQAETSGVVLRVKQELSVHGAPGGAAFARLPATQLNNPTWVPVIAERGGWARILLPSRPNGSTGWVRLGGPERTERARTPYVVDVDVDARRLELRENGRAIGVWTVGVGAARSPTPRGRTFIMAAIAETVTRFSPVILPLGTHSETFSTYGGGPGTVALHGWPDPSVFGKGSSDGCVRVPDDALRTLTSLPLGTLVLLR</sequence>
<keyword evidence="10" id="KW-1185">Reference proteome</keyword>
<evidence type="ECO:0000256" key="5">
    <source>
        <dbReference type="ARBA" id="ARBA00023316"/>
    </source>
</evidence>
<dbReference type="CDD" id="cd16913">
    <property type="entry name" value="YkuD_like"/>
    <property type="match status" value="1"/>
</dbReference>
<name>A0ABN3VMH3_9PSEU</name>
<dbReference type="PROSITE" id="PS52029">
    <property type="entry name" value="LD_TPASE"/>
    <property type="match status" value="1"/>
</dbReference>
<feature type="active site" description="Proton donor/acceptor" evidence="6">
    <location>
        <position position="236"/>
    </location>
</feature>
<keyword evidence="3 6" id="KW-0133">Cell shape</keyword>
<evidence type="ECO:0000256" key="7">
    <source>
        <dbReference type="SAM" id="SignalP"/>
    </source>
</evidence>
<evidence type="ECO:0000256" key="3">
    <source>
        <dbReference type="ARBA" id="ARBA00022960"/>
    </source>
</evidence>
<evidence type="ECO:0000256" key="6">
    <source>
        <dbReference type="PROSITE-ProRule" id="PRU01373"/>
    </source>
</evidence>
<dbReference type="Pfam" id="PF03734">
    <property type="entry name" value="YkuD"/>
    <property type="match status" value="1"/>
</dbReference>
<dbReference type="SUPFAM" id="SSF141523">
    <property type="entry name" value="L,D-transpeptidase catalytic domain-like"/>
    <property type="match status" value="1"/>
</dbReference>
<feature type="signal peptide" evidence="7">
    <location>
        <begin position="1"/>
        <end position="28"/>
    </location>
</feature>
<evidence type="ECO:0000256" key="2">
    <source>
        <dbReference type="ARBA" id="ARBA00022679"/>
    </source>
</evidence>
<reference evidence="9 10" key="1">
    <citation type="journal article" date="2019" name="Int. J. Syst. Evol. Microbiol.">
        <title>The Global Catalogue of Microorganisms (GCM) 10K type strain sequencing project: providing services to taxonomists for standard genome sequencing and annotation.</title>
        <authorList>
            <consortium name="The Broad Institute Genomics Platform"/>
            <consortium name="The Broad Institute Genome Sequencing Center for Infectious Disease"/>
            <person name="Wu L."/>
            <person name="Ma J."/>
        </authorList>
    </citation>
    <scope>NUCLEOTIDE SEQUENCE [LARGE SCALE GENOMIC DNA]</scope>
    <source>
        <strain evidence="9 10">JCM 9383</strain>
    </source>
</reference>
<dbReference type="InterPro" id="IPR005490">
    <property type="entry name" value="LD_TPept_cat_dom"/>
</dbReference>
<proteinExistence type="predicted"/>
<evidence type="ECO:0000256" key="4">
    <source>
        <dbReference type="ARBA" id="ARBA00022984"/>
    </source>
</evidence>
<dbReference type="PANTHER" id="PTHR30582">
    <property type="entry name" value="L,D-TRANSPEPTIDASE"/>
    <property type="match status" value="1"/>
</dbReference>
<dbReference type="Gene3D" id="2.40.440.10">
    <property type="entry name" value="L,D-transpeptidase catalytic domain-like"/>
    <property type="match status" value="1"/>
</dbReference>